<dbReference type="PANTHER" id="PTHR15176:SF1">
    <property type="entry name" value="NEPHROCYSTIN-1"/>
    <property type="match status" value="1"/>
</dbReference>
<evidence type="ECO:0000313" key="2">
    <source>
        <dbReference type="Proteomes" id="UP000269721"/>
    </source>
</evidence>
<dbReference type="Proteomes" id="UP000269721">
    <property type="component" value="Unassembled WGS sequence"/>
</dbReference>
<sequence>VRKRSIKCTLAFSLLDARNIPAPPSGLRVLGRQVRMALFDKTSVLSNIHSVAGVYNPEFEKHWRFSNKASLLFPRDDDNTCFLRSNDVDIRLSILFELCLVVARPDSETPGDVMELSCGWGLLPLFTADGGPVENKTYDIKLYGGTPFEKDVPLFEAGEKKGFLQALLKSSPVPRLNIRVWKLGKSAMEDLNQLPDVLISFLSAVPVLAMYRQILAEALEGAQRESAMSTIYEPAIAVLPQIAAQNDLLALLVHLWERALRGMKRGEKNSAVKMKQLFTETVLAVWPLLHVWDMPSYISGDGERLQLRQAFITRFQETGLLESLTKNPANHSIEPFSLDELQFDLLRCAMETREANTERGQVAF</sequence>
<dbReference type="EMBL" id="KZ998541">
    <property type="protein sequence ID" value="RKO86026.1"/>
    <property type="molecule type" value="Genomic_DNA"/>
</dbReference>
<accession>A0A4P9W798</accession>
<dbReference type="PANTHER" id="PTHR15176">
    <property type="entry name" value="NEPHROCYSTIN"/>
    <property type="match status" value="1"/>
</dbReference>
<dbReference type="OrthoDB" id="5340910at2759"/>
<dbReference type="GO" id="GO:0005929">
    <property type="term" value="C:cilium"/>
    <property type="evidence" value="ECO:0007669"/>
    <property type="project" value="TreeGrafter"/>
</dbReference>
<evidence type="ECO:0000313" key="1">
    <source>
        <dbReference type="EMBL" id="RKO86026.1"/>
    </source>
</evidence>
<reference evidence="2" key="1">
    <citation type="journal article" date="2018" name="Nat. Microbiol.">
        <title>Leveraging single-cell genomics to expand the fungal tree of life.</title>
        <authorList>
            <person name="Ahrendt S.R."/>
            <person name="Quandt C.A."/>
            <person name="Ciobanu D."/>
            <person name="Clum A."/>
            <person name="Salamov A."/>
            <person name="Andreopoulos B."/>
            <person name="Cheng J.F."/>
            <person name="Woyke T."/>
            <person name="Pelin A."/>
            <person name="Henrissat B."/>
            <person name="Reynolds N.K."/>
            <person name="Benny G.L."/>
            <person name="Smith M.E."/>
            <person name="James T.Y."/>
            <person name="Grigoriev I.V."/>
        </authorList>
    </citation>
    <scope>NUCLEOTIDE SEQUENCE [LARGE SCALE GENOMIC DNA]</scope>
</reference>
<gene>
    <name evidence="1" type="ORF">BDK51DRAFT_26352</name>
</gene>
<dbReference type="AlphaFoldDB" id="A0A4P9W798"/>
<organism evidence="1 2">
    <name type="scientific">Blyttiomyces helicus</name>
    <dbReference type="NCBI Taxonomy" id="388810"/>
    <lineage>
        <taxon>Eukaryota</taxon>
        <taxon>Fungi</taxon>
        <taxon>Fungi incertae sedis</taxon>
        <taxon>Chytridiomycota</taxon>
        <taxon>Chytridiomycota incertae sedis</taxon>
        <taxon>Chytridiomycetes</taxon>
        <taxon>Chytridiomycetes incertae sedis</taxon>
        <taxon>Blyttiomyces</taxon>
    </lineage>
</organism>
<dbReference type="GO" id="GO:0005737">
    <property type="term" value="C:cytoplasm"/>
    <property type="evidence" value="ECO:0007669"/>
    <property type="project" value="TreeGrafter"/>
</dbReference>
<protein>
    <submittedName>
        <fullName evidence="1">Uncharacterized protein</fullName>
    </submittedName>
</protein>
<proteinExistence type="predicted"/>
<name>A0A4P9W798_9FUNG</name>
<feature type="non-terminal residue" evidence="1">
    <location>
        <position position="1"/>
    </location>
</feature>
<keyword evidence="2" id="KW-1185">Reference proteome</keyword>
<dbReference type="InterPro" id="IPR039687">
    <property type="entry name" value="NPHP1"/>
</dbReference>